<dbReference type="OrthoDB" id="5427399at2759"/>
<name>A0A136IQU5_9PEZI</name>
<evidence type="ECO:0000313" key="1">
    <source>
        <dbReference type="EMBL" id="KXJ87246.1"/>
    </source>
</evidence>
<evidence type="ECO:0008006" key="3">
    <source>
        <dbReference type="Google" id="ProtNLM"/>
    </source>
</evidence>
<accession>A0A136IQU5</accession>
<reference evidence="2" key="1">
    <citation type="submission" date="2016-02" db="EMBL/GenBank/DDBJ databases">
        <title>Draft genome sequence of Microdochium bolleyi, a fungal endophyte of beachgrass.</title>
        <authorList>
            <consortium name="DOE Joint Genome Institute"/>
            <person name="David A.S."/>
            <person name="May G."/>
            <person name="Haridas S."/>
            <person name="Lim J."/>
            <person name="Wang M."/>
            <person name="Labutti K."/>
            <person name="Lipzen A."/>
            <person name="Barry K."/>
            <person name="Grigoriev I.V."/>
        </authorList>
    </citation>
    <scope>NUCLEOTIDE SEQUENCE [LARGE SCALE GENOMIC DNA]</scope>
    <source>
        <strain evidence="2">J235TASD1</strain>
    </source>
</reference>
<protein>
    <recommendedName>
        <fullName evidence="3">F-box domain-containing protein</fullName>
    </recommendedName>
</protein>
<proteinExistence type="predicted"/>
<dbReference type="EMBL" id="KQ964263">
    <property type="protein sequence ID" value="KXJ87246.1"/>
    <property type="molecule type" value="Genomic_DNA"/>
</dbReference>
<dbReference type="InParanoid" id="A0A136IQU5"/>
<evidence type="ECO:0000313" key="2">
    <source>
        <dbReference type="Proteomes" id="UP000070501"/>
    </source>
</evidence>
<dbReference type="Proteomes" id="UP000070501">
    <property type="component" value="Unassembled WGS sequence"/>
</dbReference>
<organism evidence="1 2">
    <name type="scientific">Microdochium bolleyi</name>
    <dbReference type="NCBI Taxonomy" id="196109"/>
    <lineage>
        <taxon>Eukaryota</taxon>
        <taxon>Fungi</taxon>
        <taxon>Dikarya</taxon>
        <taxon>Ascomycota</taxon>
        <taxon>Pezizomycotina</taxon>
        <taxon>Sordariomycetes</taxon>
        <taxon>Xylariomycetidae</taxon>
        <taxon>Xylariales</taxon>
        <taxon>Microdochiaceae</taxon>
        <taxon>Microdochium</taxon>
    </lineage>
</organism>
<dbReference type="AlphaFoldDB" id="A0A136IQU5"/>
<sequence>MADGHDGVGAQLAALPTELFDNILVRLEGHDLKQLRLARLFRRVCLSMLTADRDTFLHVALHPRLAKHVRILQWVVIPDSLPEVRRYQGITGHVFESDGKKPCFADQCWLPMRENRSDAINTLDAFRETLETTLDGLPRLDVLQLSSPSCSSGARKALLHKTPPPF</sequence>
<keyword evidence="2" id="KW-1185">Reference proteome</keyword>
<gene>
    <name evidence="1" type="ORF">Micbo1qcDRAFT_208274</name>
</gene>